<evidence type="ECO:0000256" key="3">
    <source>
        <dbReference type="ARBA" id="ARBA00022989"/>
    </source>
</evidence>
<dbReference type="RefSeq" id="WP_171112725.1">
    <property type="nucleotide sequence ID" value="NZ_CP053097.1"/>
</dbReference>
<keyword evidence="3 5" id="KW-1133">Transmembrane helix</keyword>
<organism evidence="7 8">
    <name type="scientific">Mycoplasma miroungirhinis</name>
    <dbReference type="NCBI Taxonomy" id="754516"/>
    <lineage>
        <taxon>Bacteria</taxon>
        <taxon>Bacillati</taxon>
        <taxon>Mycoplasmatota</taxon>
        <taxon>Mollicutes</taxon>
        <taxon>Mycoplasmataceae</taxon>
        <taxon>Mycoplasma</taxon>
    </lineage>
</organism>
<keyword evidence="8" id="KW-1185">Reference proteome</keyword>
<feature type="domain" description="TM2" evidence="6">
    <location>
        <begin position="3"/>
        <end position="44"/>
    </location>
</feature>
<dbReference type="Proteomes" id="UP000502118">
    <property type="component" value="Chromosome"/>
</dbReference>
<evidence type="ECO:0000256" key="4">
    <source>
        <dbReference type="ARBA" id="ARBA00023136"/>
    </source>
</evidence>
<dbReference type="InterPro" id="IPR050932">
    <property type="entry name" value="TM2D1-3-like"/>
</dbReference>
<dbReference type="PANTHER" id="PTHR21016:SF25">
    <property type="entry name" value="TM2 DOMAIN-CONTAINING PROTEIN DDB_G0277895-RELATED"/>
    <property type="match status" value="1"/>
</dbReference>
<evidence type="ECO:0000256" key="1">
    <source>
        <dbReference type="ARBA" id="ARBA00004141"/>
    </source>
</evidence>
<comment type="subcellular location">
    <subcellularLocation>
        <location evidence="1">Membrane</location>
        <topology evidence="1">Multi-pass membrane protein</topology>
    </subcellularLocation>
</comment>
<keyword evidence="2 5" id="KW-0812">Transmembrane</keyword>
<evidence type="ECO:0000256" key="5">
    <source>
        <dbReference type="SAM" id="Phobius"/>
    </source>
</evidence>
<reference evidence="7 8" key="1">
    <citation type="submission" date="2020-05" db="EMBL/GenBank/DDBJ databases">
        <title>Novel Mycoplasma species detected in Mirounga angustirostris (northern elephant seal) from the USA.</title>
        <authorList>
            <person name="Volokhov D.V."/>
        </authorList>
    </citation>
    <scope>NUCLEOTIDE SEQUENCE [LARGE SCALE GENOMIC DNA]</scope>
    <source>
        <strain evidence="7 8">Mirounga ES2806-NAS</strain>
    </source>
</reference>
<dbReference type="AlphaFoldDB" id="A0A6M4JAN8"/>
<dbReference type="GO" id="GO:0016020">
    <property type="term" value="C:membrane"/>
    <property type="evidence" value="ECO:0007669"/>
    <property type="project" value="UniProtKB-SubCell"/>
</dbReference>
<keyword evidence="4 5" id="KW-0472">Membrane</keyword>
<accession>A0A6M4JAN8</accession>
<gene>
    <name evidence="7" type="ORF">HLA92_01205</name>
</gene>
<sequence length="57" mass="6110">MFLLISFFLGGLGIDRFMKGQIGLGVLKLITAGGFGVWWLIDLILIATGSINPPGNF</sequence>
<evidence type="ECO:0000256" key="2">
    <source>
        <dbReference type="ARBA" id="ARBA00022692"/>
    </source>
</evidence>
<evidence type="ECO:0000313" key="7">
    <source>
        <dbReference type="EMBL" id="QJR44054.1"/>
    </source>
</evidence>
<dbReference type="EMBL" id="CP053097">
    <property type="protein sequence ID" value="QJR44054.1"/>
    <property type="molecule type" value="Genomic_DNA"/>
</dbReference>
<dbReference type="InterPro" id="IPR007829">
    <property type="entry name" value="TM2"/>
</dbReference>
<dbReference type="KEGG" id="mmio:HLA92_01205"/>
<feature type="transmembrane region" description="Helical" evidence="5">
    <location>
        <begin position="29"/>
        <end position="51"/>
    </location>
</feature>
<evidence type="ECO:0000259" key="6">
    <source>
        <dbReference type="Pfam" id="PF05154"/>
    </source>
</evidence>
<protein>
    <submittedName>
        <fullName evidence="7">TM2 domain-containing protein</fullName>
    </submittedName>
</protein>
<dbReference type="PANTHER" id="PTHR21016">
    <property type="entry name" value="BETA-AMYLOID BINDING PROTEIN-RELATED"/>
    <property type="match status" value="1"/>
</dbReference>
<proteinExistence type="predicted"/>
<evidence type="ECO:0000313" key="8">
    <source>
        <dbReference type="Proteomes" id="UP000502118"/>
    </source>
</evidence>
<dbReference type="Pfam" id="PF05154">
    <property type="entry name" value="TM2"/>
    <property type="match status" value="1"/>
</dbReference>
<name>A0A6M4JAN8_9MOLU</name>